<organism evidence="2 3">
    <name type="scientific">Roseisolibacter agri</name>
    <dbReference type="NCBI Taxonomy" id="2014610"/>
    <lineage>
        <taxon>Bacteria</taxon>
        <taxon>Pseudomonadati</taxon>
        <taxon>Gemmatimonadota</taxon>
        <taxon>Gemmatimonadia</taxon>
        <taxon>Gemmatimonadales</taxon>
        <taxon>Gemmatimonadaceae</taxon>
        <taxon>Roseisolibacter</taxon>
    </lineage>
</organism>
<accession>A0AA37QAY8</accession>
<evidence type="ECO:0000313" key="2">
    <source>
        <dbReference type="EMBL" id="GLC26972.1"/>
    </source>
</evidence>
<evidence type="ECO:0000313" key="3">
    <source>
        <dbReference type="Proteomes" id="UP001161325"/>
    </source>
</evidence>
<dbReference type="AlphaFoldDB" id="A0AA37QAY8"/>
<proteinExistence type="predicted"/>
<dbReference type="EMBL" id="BRXS01000005">
    <property type="protein sequence ID" value="GLC26972.1"/>
    <property type="molecule type" value="Genomic_DNA"/>
</dbReference>
<protein>
    <submittedName>
        <fullName evidence="2">Uncharacterized protein</fullName>
    </submittedName>
</protein>
<name>A0AA37QAY8_9BACT</name>
<comment type="caution">
    <text evidence="2">The sequence shown here is derived from an EMBL/GenBank/DDBJ whole genome shotgun (WGS) entry which is preliminary data.</text>
</comment>
<evidence type="ECO:0000256" key="1">
    <source>
        <dbReference type="SAM" id="MobiDB-lite"/>
    </source>
</evidence>
<dbReference type="Proteomes" id="UP001161325">
    <property type="component" value="Unassembled WGS sequence"/>
</dbReference>
<sequence length="86" mass="9114">MTPVAGARERVPLRAPLTPPPPRPHVASLDALRELGARSAALASARRALTERARAARERSAEARSTSAVVRRAAAALRTERGVSRA</sequence>
<reference evidence="2" key="1">
    <citation type="submission" date="2022-08" db="EMBL/GenBank/DDBJ databases">
        <title>Draft genome sequencing of Roseisolibacter agri AW1220.</title>
        <authorList>
            <person name="Tobiishi Y."/>
            <person name="Tonouchi A."/>
        </authorList>
    </citation>
    <scope>NUCLEOTIDE SEQUENCE</scope>
    <source>
        <strain evidence="2">AW1220</strain>
    </source>
</reference>
<gene>
    <name evidence="2" type="ORF">rosag_34850</name>
</gene>
<feature type="region of interest" description="Disordered" evidence="1">
    <location>
        <begin position="1"/>
        <end position="24"/>
    </location>
</feature>
<keyword evidence="3" id="KW-1185">Reference proteome</keyword>